<proteinExistence type="predicted"/>
<dbReference type="AlphaFoldDB" id="A0A3P6FJ23"/>
<name>A0A3P6FJ23_BRAOL</name>
<organism evidence="1">
    <name type="scientific">Brassica oleracea</name>
    <name type="common">Wild cabbage</name>
    <dbReference type="NCBI Taxonomy" id="3712"/>
    <lineage>
        <taxon>Eukaryota</taxon>
        <taxon>Viridiplantae</taxon>
        <taxon>Streptophyta</taxon>
        <taxon>Embryophyta</taxon>
        <taxon>Tracheophyta</taxon>
        <taxon>Spermatophyta</taxon>
        <taxon>Magnoliopsida</taxon>
        <taxon>eudicotyledons</taxon>
        <taxon>Gunneridae</taxon>
        <taxon>Pentapetalae</taxon>
        <taxon>rosids</taxon>
        <taxon>malvids</taxon>
        <taxon>Brassicales</taxon>
        <taxon>Brassicaceae</taxon>
        <taxon>Brassiceae</taxon>
        <taxon>Brassica</taxon>
    </lineage>
</organism>
<protein>
    <submittedName>
        <fullName evidence="1">Uncharacterized protein</fullName>
    </submittedName>
</protein>
<accession>A0A3P6FJ23</accession>
<sequence>MRNVISWYKNKSLAKMVCEAAFSYRRKDFDLNFAKIRQANGECTNYLEGIGTSKWSRTYFLGDRYNLLTSNTVEQLNNALTRSRFSPIIELFMFIQRMLTRWFSARRTKSAKCRGFVTPEVEKVM</sequence>
<gene>
    <name evidence="1" type="ORF">BOLC5T30406H</name>
</gene>
<dbReference type="EMBL" id="LR031877">
    <property type="protein sequence ID" value="VDD42859.1"/>
    <property type="molecule type" value="Genomic_DNA"/>
</dbReference>
<reference evidence="1" key="1">
    <citation type="submission" date="2018-11" db="EMBL/GenBank/DDBJ databases">
        <authorList>
            <consortium name="Genoscope - CEA"/>
            <person name="William W."/>
        </authorList>
    </citation>
    <scope>NUCLEOTIDE SEQUENCE</scope>
</reference>
<evidence type="ECO:0000313" key="1">
    <source>
        <dbReference type="EMBL" id="VDD42859.1"/>
    </source>
</evidence>